<feature type="domain" description="ABC transporter" evidence="4">
    <location>
        <begin position="1"/>
        <end position="208"/>
    </location>
</feature>
<evidence type="ECO:0000259" key="4">
    <source>
        <dbReference type="PROSITE" id="PS50893"/>
    </source>
</evidence>
<dbReference type="SMART" id="SM00382">
    <property type="entry name" value="AAA"/>
    <property type="match status" value="1"/>
</dbReference>
<dbReference type="HOGENOM" id="CLU_000604_1_22_2"/>
<keyword evidence="3" id="KW-0067">ATP-binding</keyword>
<dbReference type="AlphaFoldDB" id="H2C7H3"/>
<reference evidence="5 6" key="1">
    <citation type="submission" date="2012-01" db="EMBL/GenBank/DDBJ databases">
        <title>Improved High-Quality Draft sequence of Metallosphaera yellowstonensis MK1.</title>
        <authorList>
            <consortium name="US DOE Joint Genome Institute"/>
            <person name="Lucas S."/>
            <person name="Han J."/>
            <person name="Cheng J.-F."/>
            <person name="Goodwin L."/>
            <person name="Pitluck S."/>
            <person name="Peters L."/>
            <person name="Teshima H."/>
            <person name="Detter J.C."/>
            <person name="Han C."/>
            <person name="Tapia R."/>
            <person name="Land M."/>
            <person name="Hauser L."/>
            <person name="Kyrpides N."/>
            <person name="Kozubal M."/>
            <person name="Macur R.E."/>
            <person name="Jay Z."/>
            <person name="Inskeep W."/>
            <person name="Woyke T."/>
        </authorList>
    </citation>
    <scope>NUCLEOTIDE SEQUENCE [LARGE SCALE GENOMIC DNA]</scope>
    <source>
        <strain evidence="5 6">MK1</strain>
    </source>
</reference>
<dbReference type="InterPro" id="IPR003439">
    <property type="entry name" value="ABC_transporter-like_ATP-bd"/>
</dbReference>
<evidence type="ECO:0000256" key="1">
    <source>
        <dbReference type="ARBA" id="ARBA00022448"/>
    </source>
</evidence>
<dbReference type="SUPFAM" id="SSF52540">
    <property type="entry name" value="P-loop containing nucleoside triphosphate hydrolases"/>
    <property type="match status" value="1"/>
</dbReference>
<dbReference type="Gene3D" id="3.40.50.300">
    <property type="entry name" value="P-loop containing nucleotide triphosphate hydrolases"/>
    <property type="match status" value="1"/>
</dbReference>
<dbReference type="GO" id="GO:0005524">
    <property type="term" value="F:ATP binding"/>
    <property type="evidence" value="ECO:0007669"/>
    <property type="project" value="UniProtKB-KW"/>
</dbReference>
<dbReference type="Pfam" id="PF00005">
    <property type="entry name" value="ABC_tran"/>
    <property type="match status" value="1"/>
</dbReference>
<gene>
    <name evidence="5" type="ORF">MetMK1DRAFT_00025220</name>
</gene>
<dbReference type="PANTHER" id="PTHR42788:SF13">
    <property type="entry name" value="ALIPHATIC SULFONATES IMPORT ATP-BINDING PROTEIN SSUB"/>
    <property type="match status" value="1"/>
</dbReference>
<evidence type="ECO:0000256" key="3">
    <source>
        <dbReference type="ARBA" id="ARBA00022840"/>
    </source>
</evidence>
<dbReference type="InterPro" id="IPR017871">
    <property type="entry name" value="ABC_transporter-like_CS"/>
</dbReference>
<keyword evidence="1" id="KW-0813">Transport</keyword>
<dbReference type="PROSITE" id="PS50893">
    <property type="entry name" value="ABC_TRANSPORTER_2"/>
    <property type="match status" value="1"/>
</dbReference>
<evidence type="ECO:0000313" key="5">
    <source>
        <dbReference type="EMBL" id="EHP68099.1"/>
    </source>
</evidence>
<accession>H2C7H3</accession>
<protein>
    <submittedName>
        <fullName evidence="5">ABC-type nitrate/sulfonate/bicarbonate transport system, ATPase component</fullName>
    </submittedName>
</protein>
<dbReference type="PROSITE" id="PS00211">
    <property type="entry name" value="ABC_TRANSPORTER_1"/>
    <property type="match status" value="1"/>
</dbReference>
<proteinExistence type="predicted"/>
<dbReference type="GO" id="GO:0016887">
    <property type="term" value="F:ATP hydrolysis activity"/>
    <property type="evidence" value="ECO:0007669"/>
    <property type="project" value="InterPro"/>
</dbReference>
<keyword evidence="6" id="KW-1185">Reference proteome</keyword>
<organism evidence="5 6">
    <name type="scientific">Metallosphaera yellowstonensis MK1</name>
    <dbReference type="NCBI Taxonomy" id="671065"/>
    <lineage>
        <taxon>Archaea</taxon>
        <taxon>Thermoproteota</taxon>
        <taxon>Thermoprotei</taxon>
        <taxon>Sulfolobales</taxon>
        <taxon>Sulfolobaceae</taxon>
        <taxon>Metallosphaera</taxon>
    </lineage>
</organism>
<keyword evidence="2" id="KW-0547">Nucleotide-binding</keyword>
<dbReference type="InterPro" id="IPR027417">
    <property type="entry name" value="P-loop_NTPase"/>
</dbReference>
<sequence length="228" mass="25424">MDNELIAIVGPSGVGKSTLLRILGGFIKPTEGEVILLGKKVTRPTPKIALIHQSIATFPWLTALENVKLGLKYRNLTKEEEDSIARKMLELVGLQGFEEFYPKQMSGGMRQRVAIARALAADPYVLLMDEPFAHLDELTAEGLRQEIYSTLFSQDTSLKAAVLVSHNMNEVVELSDRVFVLNGGPATVVGEVTIEMERPRSPRDQKFQEYLDLLYKLLTPVKKKVKEG</sequence>
<dbReference type="PANTHER" id="PTHR42788">
    <property type="entry name" value="TAURINE IMPORT ATP-BINDING PROTEIN-RELATED"/>
    <property type="match status" value="1"/>
</dbReference>
<dbReference type="InterPro" id="IPR050166">
    <property type="entry name" value="ABC_transporter_ATP-bind"/>
</dbReference>
<dbReference type="Proteomes" id="UP000003980">
    <property type="component" value="Unassembled WGS sequence"/>
</dbReference>
<dbReference type="InterPro" id="IPR003593">
    <property type="entry name" value="AAA+_ATPase"/>
</dbReference>
<evidence type="ECO:0000313" key="6">
    <source>
        <dbReference type="Proteomes" id="UP000003980"/>
    </source>
</evidence>
<dbReference type="EMBL" id="JH597770">
    <property type="protein sequence ID" value="EHP68099.1"/>
    <property type="molecule type" value="Genomic_DNA"/>
</dbReference>
<name>H2C7H3_9CREN</name>
<dbReference type="eggNOG" id="arCOG00193">
    <property type="taxonomic scope" value="Archaea"/>
</dbReference>
<evidence type="ECO:0000256" key="2">
    <source>
        <dbReference type="ARBA" id="ARBA00022741"/>
    </source>
</evidence>
<dbReference type="STRING" id="671065.MetMK1DRAFT_00025220"/>